<organism evidence="1 2">
    <name type="scientific">Borrelia turicatae (strain 91E135)</name>
    <dbReference type="NCBI Taxonomy" id="314724"/>
    <lineage>
        <taxon>Bacteria</taxon>
        <taxon>Pseudomonadati</taxon>
        <taxon>Spirochaetota</taxon>
        <taxon>Spirochaetia</taxon>
        <taxon>Spirochaetales</taxon>
        <taxon>Borreliaceae</taxon>
        <taxon>Borrelia</taxon>
    </lineage>
</organism>
<accession>A0ABF7PVC8</accession>
<dbReference type="EMBL" id="CP000049">
    <property type="protein sequence ID" value="AAX17685.1"/>
    <property type="molecule type" value="Genomic_DNA"/>
</dbReference>
<dbReference type="AlphaFoldDB" id="A0ABF7PVC8"/>
<dbReference type="KEGG" id="btu:BT0351"/>
<evidence type="ECO:0000313" key="2">
    <source>
        <dbReference type="Proteomes" id="UP000001205"/>
    </source>
</evidence>
<dbReference type="Proteomes" id="UP000001205">
    <property type="component" value="Chromosome"/>
</dbReference>
<proteinExistence type="predicted"/>
<sequence>MYNFYSYFIILDLFENSRFYSERRVASLGLVDFLVSIFNRELTPEQVKQRRLREVKNNLSKVGNFFNASKIQALPQFAKFIYNLYKAFMPFKFFVQRYRTSNKIIHFVVEKYLNDNQKQALEYIYSFSSNDVVNFTPDISKNLDNNLNYLLNNITQEQIRLIDETCGALDIFFDLASYQYYSIIKNFDSLFPENDFIYKPRFNTVSCGVILDDIKDFLECIYSIRDVSIWRNLYDILLEVYGDRDNFPIKPNVWLKILTSIIEINKNKEILYLIRYVSGDPDYLPISGVKKAKAKAKLFFNDLSKHVSNERAKIEILQKNSKSKLLAEKLFPGMTLVSLENYSERMHAKITSAIVNTTGYVYSDLLVYIKTHAVNFVKKELSDIINVLIIKGQWKDMEVSREISNDIHSLVGVYSNLIDFDNNLGEQGTYGNRINSLLHRISVGDKSSEKLLLNIIADINKKALILLNEYYLVIKSLERRLNDCLEDYFKPASEKEFIYNWKELDIELVKSYGNNVNFGSIIKNVVDSLNLFLKLMDLYLEKKNTV</sequence>
<protein>
    <submittedName>
        <fullName evidence="1">Uncharacterized protein</fullName>
    </submittedName>
</protein>
<evidence type="ECO:0000313" key="1">
    <source>
        <dbReference type="EMBL" id="AAX17685.1"/>
    </source>
</evidence>
<reference evidence="2" key="1">
    <citation type="submission" date="2004-12" db="EMBL/GenBank/DDBJ databases">
        <title>The genome sequence of Borrelia hermsii and Borrelia turicatae: comparative analysis of two agents of endemic N. America relapsing fever.</title>
        <authorList>
            <person name="Porcella S.F."/>
            <person name="Raffel S.J."/>
            <person name="Schrumpf M.E."/>
            <person name="Montgomery B."/>
            <person name="Smith T."/>
            <person name="Schwan T.G."/>
        </authorList>
    </citation>
    <scope>NUCLEOTIDE SEQUENCE [LARGE SCALE GENOMIC DNA]</scope>
    <source>
        <strain evidence="2">91E135</strain>
    </source>
</reference>
<gene>
    <name evidence="1" type="ordered locus">BT0351</name>
</gene>
<keyword evidence="2" id="KW-1185">Reference proteome</keyword>
<name>A0ABF7PVC8_BORT9</name>